<evidence type="ECO:0000256" key="6">
    <source>
        <dbReference type="SAM" id="Phobius"/>
    </source>
</evidence>
<reference evidence="7" key="1">
    <citation type="journal article" date="2021" name="PeerJ">
        <title>Extensive microbial diversity within the chicken gut microbiome revealed by metagenomics and culture.</title>
        <authorList>
            <person name="Gilroy R."/>
            <person name="Ravi A."/>
            <person name="Getino M."/>
            <person name="Pursley I."/>
            <person name="Horton D.L."/>
            <person name="Alikhan N.F."/>
            <person name="Baker D."/>
            <person name="Gharbi K."/>
            <person name="Hall N."/>
            <person name="Watson M."/>
            <person name="Adriaenssens E.M."/>
            <person name="Foster-Nyarko E."/>
            <person name="Jarju S."/>
            <person name="Secka A."/>
            <person name="Antonio M."/>
            <person name="Oren A."/>
            <person name="Chaudhuri R.R."/>
            <person name="La Ragione R."/>
            <person name="Hildebrand F."/>
            <person name="Pallen M.J."/>
        </authorList>
    </citation>
    <scope>NUCLEOTIDE SEQUENCE</scope>
    <source>
        <strain evidence="7">CHK171-7178</strain>
    </source>
</reference>
<organism evidence="7 8">
    <name type="scientific">Sporosarcina psychrophila</name>
    <name type="common">Bacillus psychrophilus</name>
    <dbReference type="NCBI Taxonomy" id="1476"/>
    <lineage>
        <taxon>Bacteria</taxon>
        <taxon>Bacillati</taxon>
        <taxon>Bacillota</taxon>
        <taxon>Bacilli</taxon>
        <taxon>Bacillales</taxon>
        <taxon>Caryophanaceae</taxon>
        <taxon>Sporosarcina</taxon>
    </lineage>
</organism>
<keyword evidence="5 6" id="KW-0472">Membrane</keyword>
<feature type="transmembrane region" description="Helical" evidence="6">
    <location>
        <begin position="395"/>
        <end position="413"/>
    </location>
</feature>
<name>A0A921G3K6_SPOPS</name>
<dbReference type="PANTHER" id="PTHR30569">
    <property type="entry name" value="CYTOSINE TRANSPORTER CODB"/>
    <property type="match status" value="1"/>
</dbReference>
<accession>A0A921G3K6</accession>
<evidence type="ECO:0000313" key="8">
    <source>
        <dbReference type="Proteomes" id="UP000698173"/>
    </source>
</evidence>
<feature type="transmembrane region" description="Helical" evidence="6">
    <location>
        <begin position="338"/>
        <end position="359"/>
    </location>
</feature>
<dbReference type="InterPro" id="IPR001248">
    <property type="entry name" value="Pur-cyt_permease"/>
</dbReference>
<dbReference type="GO" id="GO:0015209">
    <property type="term" value="F:cytosine transmembrane transporter activity"/>
    <property type="evidence" value="ECO:0007669"/>
    <property type="project" value="InterPro"/>
</dbReference>
<dbReference type="Pfam" id="PF02133">
    <property type="entry name" value="Transp_cyt_pur"/>
    <property type="match status" value="1"/>
</dbReference>
<dbReference type="GO" id="GO:0005886">
    <property type="term" value="C:plasma membrane"/>
    <property type="evidence" value="ECO:0007669"/>
    <property type="project" value="TreeGrafter"/>
</dbReference>
<feature type="transmembrane region" description="Helical" evidence="6">
    <location>
        <begin position="21"/>
        <end position="48"/>
    </location>
</feature>
<evidence type="ECO:0000256" key="2">
    <source>
        <dbReference type="ARBA" id="ARBA00008974"/>
    </source>
</evidence>
<evidence type="ECO:0000256" key="5">
    <source>
        <dbReference type="ARBA" id="ARBA00023136"/>
    </source>
</evidence>
<evidence type="ECO:0000313" key="7">
    <source>
        <dbReference type="EMBL" id="HJF34200.1"/>
    </source>
</evidence>
<reference evidence="7" key="2">
    <citation type="submission" date="2021-09" db="EMBL/GenBank/DDBJ databases">
        <authorList>
            <person name="Gilroy R."/>
        </authorList>
    </citation>
    <scope>NUCLEOTIDE SEQUENCE</scope>
    <source>
        <strain evidence="7">CHK171-7178</strain>
    </source>
</reference>
<feature type="transmembrane region" description="Helical" evidence="6">
    <location>
        <begin position="235"/>
        <end position="255"/>
    </location>
</feature>
<dbReference type="Proteomes" id="UP000698173">
    <property type="component" value="Unassembled WGS sequence"/>
</dbReference>
<dbReference type="AlphaFoldDB" id="A0A921G3K6"/>
<comment type="similarity">
    <text evidence="2">Belongs to the purine-cytosine permease (2.A.39) family.</text>
</comment>
<sequence>MNLLDQDSGMRKVPESERQHWMVPATIFGGLEFSVPVLMIGAVLAGSFGISKVLLILLVGLVVIQWAGNALQGYIGAKTGLSSSVIARTSFGSLQARFIIGLALVILNIGWFAVNTAVAGNAIAAVLHVNYKENWIIWALLTIGAGLLFAIPAVIGYNSMKWTDYLAVPSGLILIIAAVFYSLKGAGWEKITSWNPEPTMTFWGAVGLILGANVAQWLIASDYTRYSKPTIKDQALIPLGIIVIGFVFFLTGAVMSVGVGDADIVTVMQNLGFPFWGFLILWLALWTSQLVASYSTGLAAANMFNVQSGKGRAWLTIIGSALGIILALMGILTFFMDFLILLGVIYPAIAGVIFADFFFIRNKEWVDKEGWNWMATLAMISGGLVGYVTQYLIPIGIPAVQSLVAAVIVYLIAMKLKAIIAPDQFTETSTVNSKKATVLQSTNFEKISD</sequence>
<feature type="transmembrane region" description="Helical" evidence="6">
    <location>
        <begin position="313"/>
        <end position="332"/>
    </location>
</feature>
<keyword evidence="3 6" id="KW-0812">Transmembrane</keyword>
<proteinExistence type="inferred from homology"/>
<evidence type="ECO:0000256" key="4">
    <source>
        <dbReference type="ARBA" id="ARBA00022989"/>
    </source>
</evidence>
<dbReference type="PANTHER" id="PTHR30569:SF0">
    <property type="entry name" value="CYTOSINE PERMEASE"/>
    <property type="match status" value="1"/>
</dbReference>
<dbReference type="EMBL" id="DYWT01000311">
    <property type="protein sequence ID" value="HJF34200.1"/>
    <property type="molecule type" value="Genomic_DNA"/>
</dbReference>
<feature type="transmembrane region" description="Helical" evidence="6">
    <location>
        <begin position="371"/>
        <end position="389"/>
    </location>
</feature>
<feature type="transmembrane region" description="Helical" evidence="6">
    <location>
        <begin position="98"/>
        <end position="123"/>
    </location>
</feature>
<feature type="transmembrane region" description="Helical" evidence="6">
    <location>
        <begin position="135"/>
        <end position="155"/>
    </location>
</feature>
<comment type="subcellular location">
    <subcellularLocation>
        <location evidence="1">Membrane</location>
        <topology evidence="1">Multi-pass membrane protein</topology>
    </subcellularLocation>
</comment>
<feature type="transmembrane region" description="Helical" evidence="6">
    <location>
        <begin position="202"/>
        <end position="223"/>
    </location>
</feature>
<comment type="caution">
    <text evidence="7">The sequence shown here is derived from an EMBL/GenBank/DDBJ whole genome shotgun (WGS) entry which is preliminary data.</text>
</comment>
<feature type="transmembrane region" description="Helical" evidence="6">
    <location>
        <begin position="162"/>
        <end position="182"/>
    </location>
</feature>
<gene>
    <name evidence="7" type="ORF">K8V56_20755</name>
</gene>
<dbReference type="Gene3D" id="1.10.4160.10">
    <property type="entry name" value="Hydantoin permease"/>
    <property type="match status" value="1"/>
</dbReference>
<feature type="transmembrane region" description="Helical" evidence="6">
    <location>
        <begin position="54"/>
        <end position="77"/>
    </location>
</feature>
<dbReference type="InterPro" id="IPR030191">
    <property type="entry name" value="CodB"/>
</dbReference>
<evidence type="ECO:0000256" key="3">
    <source>
        <dbReference type="ARBA" id="ARBA00022692"/>
    </source>
</evidence>
<protein>
    <submittedName>
        <fullName evidence="7">Cytosine permease</fullName>
    </submittedName>
</protein>
<feature type="transmembrane region" description="Helical" evidence="6">
    <location>
        <begin position="275"/>
        <end position="301"/>
    </location>
</feature>
<evidence type="ECO:0000256" key="1">
    <source>
        <dbReference type="ARBA" id="ARBA00004141"/>
    </source>
</evidence>
<keyword evidence="4 6" id="KW-1133">Transmembrane helix</keyword>